<keyword evidence="2" id="KW-1185">Reference proteome</keyword>
<proteinExistence type="predicted"/>
<reference evidence="2" key="1">
    <citation type="submission" date="2014-09" db="EMBL/GenBank/DDBJ databases">
        <authorList>
            <person name="Sharma Rahul"/>
            <person name="Thines Marco"/>
        </authorList>
    </citation>
    <scope>NUCLEOTIDE SEQUENCE [LARGE SCALE GENOMIC DNA]</scope>
</reference>
<protein>
    <submittedName>
        <fullName evidence="1">Uncharacterized protein</fullName>
    </submittedName>
</protein>
<sequence>MRFLSLQAQLKRDIRDSSSTSLSESLSQEQLEIAIDQGRHSFIANTNIVHYNESSNIFWIAKEP</sequence>
<dbReference type="GeneID" id="36398043"/>
<organism evidence="1 2">
    <name type="scientific">Plasmopara halstedii</name>
    <name type="common">Downy mildew of sunflower</name>
    <dbReference type="NCBI Taxonomy" id="4781"/>
    <lineage>
        <taxon>Eukaryota</taxon>
        <taxon>Sar</taxon>
        <taxon>Stramenopiles</taxon>
        <taxon>Oomycota</taxon>
        <taxon>Peronosporomycetes</taxon>
        <taxon>Peronosporales</taxon>
        <taxon>Peronosporaceae</taxon>
        <taxon>Plasmopara</taxon>
    </lineage>
</organism>
<dbReference type="EMBL" id="CCYD01000207">
    <property type="protein sequence ID" value="CEG36438.1"/>
    <property type="molecule type" value="Genomic_DNA"/>
</dbReference>
<accession>A0A0P1A879</accession>
<evidence type="ECO:0000313" key="2">
    <source>
        <dbReference type="Proteomes" id="UP000054928"/>
    </source>
</evidence>
<dbReference type="Proteomes" id="UP000054928">
    <property type="component" value="Unassembled WGS sequence"/>
</dbReference>
<evidence type="ECO:0000313" key="1">
    <source>
        <dbReference type="EMBL" id="CEG36438.1"/>
    </source>
</evidence>
<name>A0A0P1A879_PLAHL</name>
<dbReference type="AlphaFoldDB" id="A0A0P1A879"/>
<dbReference type="RefSeq" id="XP_024572807.1">
    <property type="nucleotide sequence ID" value="XM_024720812.1"/>
</dbReference>